<sequence length="100" mass="11006">MAWRSVSSLESVFWKEGMSPVTASPTSWMRHMRSTLSMSTSGSASRSSMASMASRQECSATDSCRPEEVQEWRVLHLSFSSLARKARNSLGSILTSPFPA</sequence>
<evidence type="ECO:0000256" key="1">
    <source>
        <dbReference type="SAM" id="MobiDB-lite"/>
    </source>
</evidence>
<proteinExistence type="predicted"/>
<evidence type="ECO:0000313" key="2">
    <source>
        <dbReference type="EMBL" id="CUP65465.1"/>
    </source>
</evidence>
<reference evidence="2 3" key="1">
    <citation type="submission" date="2015-09" db="EMBL/GenBank/DDBJ databases">
        <authorList>
            <consortium name="Pathogen Informatics"/>
        </authorList>
    </citation>
    <scope>NUCLEOTIDE SEQUENCE [LARGE SCALE GENOMIC DNA]</scope>
    <source>
        <strain evidence="2 3">2789STDY5608854</strain>
    </source>
</reference>
<dbReference type="AlphaFoldDB" id="A0A174Q457"/>
<dbReference type="Proteomes" id="UP000095746">
    <property type="component" value="Unassembled WGS sequence"/>
</dbReference>
<accession>A0A174Q457</accession>
<feature type="region of interest" description="Disordered" evidence="1">
    <location>
        <begin position="38"/>
        <end position="63"/>
    </location>
</feature>
<organism evidence="2 3">
    <name type="scientific">Flavonifractor plautii</name>
    <name type="common">Fusobacterium plautii</name>
    <dbReference type="NCBI Taxonomy" id="292800"/>
    <lineage>
        <taxon>Bacteria</taxon>
        <taxon>Bacillati</taxon>
        <taxon>Bacillota</taxon>
        <taxon>Clostridia</taxon>
        <taxon>Eubacteriales</taxon>
        <taxon>Oscillospiraceae</taxon>
        <taxon>Flavonifractor</taxon>
    </lineage>
</organism>
<feature type="compositionally biased region" description="Low complexity" evidence="1">
    <location>
        <begin position="38"/>
        <end position="55"/>
    </location>
</feature>
<gene>
    <name evidence="2" type="ORF">ERS852411_03425</name>
</gene>
<evidence type="ECO:0000313" key="3">
    <source>
        <dbReference type="Proteomes" id="UP000095746"/>
    </source>
</evidence>
<name>A0A174Q457_FLAPL</name>
<dbReference type="EMBL" id="CYZT01000440">
    <property type="protein sequence ID" value="CUP65465.1"/>
    <property type="molecule type" value="Genomic_DNA"/>
</dbReference>
<protein>
    <submittedName>
        <fullName evidence="2">Uncharacterized protein</fullName>
    </submittedName>
</protein>